<evidence type="ECO:0000256" key="3">
    <source>
        <dbReference type="ARBA" id="ARBA00022827"/>
    </source>
</evidence>
<reference evidence="6 7" key="1">
    <citation type="journal article" date="2015" name="Genome Biol. Evol.">
        <title>Phylogenomic analyses indicate that early fungi evolved digesting cell walls of algal ancestors of land plants.</title>
        <authorList>
            <person name="Chang Y."/>
            <person name="Wang S."/>
            <person name="Sekimoto S."/>
            <person name="Aerts A.L."/>
            <person name="Choi C."/>
            <person name="Clum A."/>
            <person name="LaButti K.M."/>
            <person name="Lindquist E.A."/>
            <person name="Yee Ngan C."/>
            <person name="Ohm R.A."/>
            <person name="Salamov A.A."/>
            <person name="Grigoriev I.V."/>
            <person name="Spatafora J.W."/>
            <person name="Berbee M.L."/>
        </authorList>
    </citation>
    <scope>NUCLEOTIDE SEQUENCE [LARGE SCALE GENOMIC DNA]</scope>
    <source>
        <strain evidence="6 7">NRRL 28638</strain>
    </source>
</reference>
<evidence type="ECO:0000259" key="5">
    <source>
        <dbReference type="Pfam" id="PF07992"/>
    </source>
</evidence>
<evidence type="ECO:0000313" key="6">
    <source>
        <dbReference type="EMBL" id="KXN74507.1"/>
    </source>
</evidence>
<dbReference type="SUPFAM" id="SSF51905">
    <property type="entry name" value="FAD/NAD(P)-binding domain"/>
    <property type="match status" value="1"/>
</dbReference>
<dbReference type="PANTHER" id="PTHR43735">
    <property type="entry name" value="APOPTOSIS-INDUCING FACTOR 1"/>
    <property type="match status" value="1"/>
</dbReference>
<gene>
    <name evidence="6" type="ORF">CONCODRAFT_76879</name>
</gene>
<dbReference type="Proteomes" id="UP000070444">
    <property type="component" value="Unassembled WGS sequence"/>
</dbReference>
<dbReference type="Pfam" id="PF07992">
    <property type="entry name" value="Pyr_redox_2"/>
    <property type="match status" value="1"/>
</dbReference>
<evidence type="ECO:0000313" key="7">
    <source>
        <dbReference type="Proteomes" id="UP000070444"/>
    </source>
</evidence>
<name>A0A137PHN1_CONC2</name>
<dbReference type="OrthoDB" id="202203at2759"/>
<protein>
    <submittedName>
        <fullName evidence="6">FAD/NAD(P)-binding domain-containing protein</fullName>
    </submittedName>
</protein>
<dbReference type="PRINTS" id="PR00368">
    <property type="entry name" value="FADPNR"/>
</dbReference>
<dbReference type="GO" id="GO:0004174">
    <property type="term" value="F:electron-transferring-flavoprotein dehydrogenase activity"/>
    <property type="evidence" value="ECO:0007669"/>
    <property type="project" value="TreeGrafter"/>
</dbReference>
<dbReference type="PANTHER" id="PTHR43735:SF3">
    <property type="entry name" value="FERROPTOSIS SUPPRESSOR PROTEIN 1"/>
    <property type="match status" value="1"/>
</dbReference>
<dbReference type="AlphaFoldDB" id="A0A137PHN1"/>
<dbReference type="EMBL" id="KQ964423">
    <property type="protein sequence ID" value="KXN74507.1"/>
    <property type="molecule type" value="Genomic_DNA"/>
</dbReference>
<comment type="similarity">
    <text evidence="1">Belongs to the FAD-dependent oxidoreductase family.</text>
</comment>
<dbReference type="Gene3D" id="3.50.50.100">
    <property type="match status" value="1"/>
</dbReference>
<dbReference type="STRING" id="796925.A0A137PHN1"/>
<evidence type="ECO:0000256" key="4">
    <source>
        <dbReference type="ARBA" id="ARBA00023002"/>
    </source>
</evidence>
<evidence type="ECO:0000256" key="2">
    <source>
        <dbReference type="ARBA" id="ARBA00022630"/>
    </source>
</evidence>
<keyword evidence="2" id="KW-0285">Flavoprotein</keyword>
<dbReference type="GO" id="GO:0005737">
    <property type="term" value="C:cytoplasm"/>
    <property type="evidence" value="ECO:0007669"/>
    <property type="project" value="TreeGrafter"/>
</dbReference>
<dbReference type="GO" id="GO:0050660">
    <property type="term" value="F:flavin adenine dinucleotide binding"/>
    <property type="evidence" value="ECO:0007669"/>
    <property type="project" value="TreeGrafter"/>
</dbReference>
<feature type="domain" description="FAD/NAD(P)-binding" evidence="5">
    <location>
        <begin position="10"/>
        <end position="302"/>
    </location>
</feature>
<keyword evidence="4" id="KW-0560">Oxidoreductase</keyword>
<organism evidence="6 7">
    <name type="scientific">Conidiobolus coronatus (strain ATCC 28846 / CBS 209.66 / NRRL 28638)</name>
    <name type="common">Delacroixia coronata</name>
    <dbReference type="NCBI Taxonomy" id="796925"/>
    <lineage>
        <taxon>Eukaryota</taxon>
        <taxon>Fungi</taxon>
        <taxon>Fungi incertae sedis</taxon>
        <taxon>Zoopagomycota</taxon>
        <taxon>Entomophthoromycotina</taxon>
        <taxon>Entomophthoromycetes</taxon>
        <taxon>Entomophthorales</taxon>
        <taxon>Ancylistaceae</taxon>
        <taxon>Conidiobolus</taxon>
    </lineage>
</organism>
<dbReference type="InterPro" id="IPR036188">
    <property type="entry name" value="FAD/NAD-bd_sf"/>
</dbReference>
<dbReference type="OMA" id="GAAMHQG"/>
<proteinExistence type="inferred from homology"/>
<sequence length="379" mass="42173">MVSASKKLTKIGVIGGNYAGLGFVTSLVEALDLNEYNIKVKIFDKRQGFCHLIGVTRALVDPDYCKAIWRNHTELKWYNNANIQFKYDTVTRVTENTIETASGESEEFDYIVVATGSSTKVDYVNEFAGYRTKINSASTVVVVGAGAVGVELAADIKSHYPEKKVTLVHSRALPIVGPYTDKFRNRVVDELKTIGVELLFENRVLAESKREENGKEVYYLKTNQGVELTADMVFNCIGPGKPVTDIIDLESTEEYPLLDKYNLVKVKPTMQLANPKYSHIFAIGDINDWQEIKLAGAAMYQGYFVANNIKAILDTQSGIDTELEDYPRFFLHLLLLLGEKNAIGEMEEGIVEFDRVIELTGGDMSLAGCTSQAFNEPTI</sequence>
<accession>A0A137PHN1</accession>
<keyword evidence="3" id="KW-0274">FAD</keyword>
<evidence type="ECO:0000256" key="1">
    <source>
        <dbReference type="ARBA" id="ARBA00006442"/>
    </source>
</evidence>
<dbReference type="InterPro" id="IPR023753">
    <property type="entry name" value="FAD/NAD-binding_dom"/>
</dbReference>
<keyword evidence="7" id="KW-1185">Reference proteome</keyword>